<dbReference type="Gene3D" id="2.130.10.10">
    <property type="entry name" value="YVTN repeat-like/Quinoprotein amine dehydrogenase"/>
    <property type="match status" value="1"/>
</dbReference>
<accession>A0A975BRG0</accession>
<reference evidence="1" key="1">
    <citation type="journal article" date="2021" name="Microb. Physiol.">
        <title>Proteogenomic Insights into the Physiology of Marine, Sulfate-Reducing, Filamentous Desulfonema limicola and Desulfonema magnum.</title>
        <authorList>
            <person name="Schnaars V."/>
            <person name="Wohlbrand L."/>
            <person name="Scheve S."/>
            <person name="Hinrichs C."/>
            <person name="Reinhardt R."/>
            <person name="Rabus R."/>
        </authorList>
    </citation>
    <scope>NUCLEOTIDE SEQUENCE</scope>
    <source>
        <strain evidence="1">4be13</strain>
    </source>
</reference>
<evidence type="ECO:0000313" key="1">
    <source>
        <dbReference type="EMBL" id="QTA89859.1"/>
    </source>
</evidence>
<sequence length="197" mass="21162">MLIPKVTLTGNGFDEDTKFLMYPDIGNRKMVMGSLYMEGLPYSVAVSDDKAYVGCGYEPGLQVIDISDPENPQTIAYVKTPSTARSVAISEDKAYVAYDDDWGRPAGLQVIDISDAKNPITIASVDTQSIAYGVAVSNDKVYLAGSGDLKVIDISDPKNPSMIGYLDTLDSAFDITVSDGKAYVADGESGLQVNRHK</sequence>
<dbReference type="KEGG" id="dmm:dnm_059160"/>
<evidence type="ECO:0000313" key="2">
    <source>
        <dbReference type="Proteomes" id="UP000663722"/>
    </source>
</evidence>
<gene>
    <name evidence="1" type="ORF">dnm_059160</name>
</gene>
<dbReference type="Proteomes" id="UP000663722">
    <property type="component" value="Chromosome"/>
</dbReference>
<dbReference type="InterPro" id="IPR013211">
    <property type="entry name" value="LVIVD"/>
</dbReference>
<dbReference type="PANTHER" id="PTHR47197:SF3">
    <property type="entry name" value="DIHYDRO-HEME D1 DEHYDROGENASE"/>
    <property type="match status" value="1"/>
</dbReference>
<dbReference type="RefSeq" id="WP_207678309.1">
    <property type="nucleotide sequence ID" value="NZ_CP061800.1"/>
</dbReference>
<dbReference type="PANTHER" id="PTHR47197">
    <property type="entry name" value="PROTEIN NIRF"/>
    <property type="match status" value="1"/>
</dbReference>
<dbReference type="Pfam" id="PF08309">
    <property type="entry name" value="LVIVD"/>
    <property type="match status" value="4"/>
</dbReference>
<proteinExistence type="predicted"/>
<name>A0A975BRG0_9BACT</name>
<dbReference type="InterPro" id="IPR051200">
    <property type="entry name" value="Host-pathogen_enzymatic-act"/>
</dbReference>
<dbReference type="InterPro" id="IPR015943">
    <property type="entry name" value="WD40/YVTN_repeat-like_dom_sf"/>
</dbReference>
<dbReference type="AlphaFoldDB" id="A0A975BRG0"/>
<dbReference type="SUPFAM" id="SSF63829">
    <property type="entry name" value="Calcium-dependent phosphotriesterase"/>
    <property type="match status" value="1"/>
</dbReference>
<dbReference type="EMBL" id="CP061800">
    <property type="protein sequence ID" value="QTA89859.1"/>
    <property type="molecule type" value="Genomic_DNA"/>
</dbReference>
<protein>
    <submittedName>
        <fullName evidence="1">LVIVD repeat-containing protein</fullName>
    </submittedName>
</protein>
<organism evidence="1 2">
    <name type="scientific">Desulfonema magnum</name>
    <dbReference type="NCBI Taxonomy" id="45655"/>
    <lineage>
        <taxon>Bacteria</taxon>
        <taxon>Pseudomonadati</taxon>
        <taxon>Thermodesulfobacteriota</taxon>
        <taxon>Desulfobacteria</taxon>
        <taxon>Desulfobacterales</taxon>
        <taxon>Desulfococcaceae</taxon>
        <taxon>Desulfonema</taxon>
    </lineage>
</organism>
<keyword evidence="2" id="KW-1185">Reference proteome</keyword>